<evidence type="ECO:0000256" key="1">
    <source>
        <dbReference type="SAM" id="Phobius"/>
    </source>
</evidence>
<dbReference type="Proteomes" id="UP000249725">
    <property type="component" value="Unassembled WGS sequence"/>
</dbReference>
<proteinExistence type="predicted"/>
<evidence type="ECO:0000313" key="3">
    <source>
        <dbReference type="Proteomes" id="UP000249725"/>
    </source>
</evidence>
<feature type="transmembrane region" description="Helical" evidence="1">
    <location>
        <begin position="70"/>
        <end position="89"/>
    </location>
</feature>
<dbReference type="OrthoDB" id="72963at2"/>
<organism evidence="2 3">
    <name type="scientific">Phenylobacterium deserti</name>
    <dbReference type="NCBI Taxonomy" id="1914756"/>
    <lineage>
        <taxon>Bacteria</taxon>
        <taxon>Pseudomonadati</taxon>
        <taxon>Pseudomonadota</taxon>
        <taxon>Alphaproteobacteria</taxon>
        <taxon>Caulobacterales</taxon>
        <taxon>Caulobacteraceae</taxon>
        <taxon>Phenylobacterium</taxon>
    </lineage>
</organism>
<keyword evidence="1" id="KW-1133">Transmembrane helix</keyword>
<evidence type="ECO:0000313" key="2">
    <source>
        <dbReference type="EMBL" id="RAK56660.1"/>
    </source>
</evidence>
<dbReference type="GO" id="GO:0003676">
    <property type="term" value="F:nucleic acid binding"/>
    <property type="evidence" value="ECO:0007669"/>
    <property type="project" value="InterPro"/>
</dbReference>
<keyword evidence="1" id="KW-0812">Transmembrane</keyword>
<dbReference type="RefSeq" id="WP_111513011.1">
    <property type="nucleotide sequence ID" value="NZ_QFYR01000001.1"/>
</dbReference>
<name>A0A328ANY3_9CAUL</name>
<keyword evidence="3" id="KW-1185">Reference proteome</keyword>
<dbReference type="EMBL" id="QFYR01000001">
    <property type="protein sequence ID" value="RAK56660.1"/>
    <property type="molecule type" value="Genomic_DNA"/>
</dbReference>
<sequence>MFELATLYLLAINLVAFTAFAGDKRRAERGEWRVPERTLLTLAAVGGWAGANVAREIYRHKTRKEPFASHFRLIGAVQFILLGLLWVLAR</sequence>
<keyword evidence="1" id="KW-0472">Membrane</keyword>
<dbReference type="InterPro" id="IPR010718">
    <property type="entry name" value="DUF1294"/>
</dbReference>
<dbReference type="InterPro" id="IPR012156">
    <property type="entry name" value="Cold_shock_CspA"/>
</dbReference>
<dbReference type="AlphaFoldDB" id="A0A328ANY3"/>
<protein>
    <submittedName>
        <fullName evidence="2">DUF1294 domain-containing protein</fullName>
    </submittedName>
</protein>
<reference evidence="3" key="1">
    <citation type="submission" date="2018-05" db="EMBL/GenBank/DDBJ databases">
        <authorList>
            <person name="Li X."/>
        </authorList>
    </citation>
    <scope>NUCLEOTIDE SEQUENCE [LARGE SCALE GENOMIC DNA]</scope>
    <source>
        <strain evidence="3">YIM 73061</strain>
    </source>
</reference>
<comment type="caution">
    <text evidence="2">The sequence shown here is derived from an EMBL/GenBank/DDBJ whole genome shotgun (WGS) entry which is preliminary data.</text>
</comment>
<accession>A0A328ANY3</accession>
<gene>
    <name evidence="2" type="ORF">DJ018_01385</name>
</gene>
<dbReference type="PIRSF" id="PIRSF002599">
    <property type="entry name" value="Cold_shock_A"/>
    <property type="match status" value="1"/>
</dbReference>
<dbReference type="Pfam" id="PF06961">
    <property type="entry name" value="DUF1294"/>
    <property type="match status" value="1"/>
</dbReference>